<evidence type="ECO:0000256" key="3">
    <source>
        <dbReference type="ARBA" id="ARBA00022553"/>
    </source>
</evidence>
<evidence type="ECO:0000313" key="13">
    <source>
        <dbReference type="Proteomes" id="UP000298488"/>
    </source>
</evidence>
<evidence type="ECO:0000259" key="9">
    <source>
        <dbReference type="Pfam" id="PF02518"/>
    </source>
</evidence>
<dbReference type="EMBL" id="SOFI01000003">
    <property type="protein sequence ID" value="TFB79329.1"/>
    <property type="molecule type" value="Genomic_DNA"/>
</dbReference>
<evidence type="ECO:0000256" key="2">
    <source>
        <dbReference type="ARBA" id="ARBA00012438"/>
    </source>
</evidence>
<keyword evidence="5" id="KW-0547">Nucleotide-binding</keyword>
<gene>
    <name evidence="12" type="ORF">E3N84_04225</name>
</gene>
<evidence type="ECO:0000256" key="6">
    <source>
        <dbReference type="ARBA" id="ARBA00022777"/>
    </source>
</evidence>
<proteinExistence type="predicted"/>
<dbReference type="GO" id="GO:0005524">
    <property type="term" value="F:ATP binding"/>
    <property type="evidence" value="ECO:0007669"/>
    <property type="project" value="UniProtKB-KW"/>
</dbReference>
<keyword evidence="13" id="KW-1185">Reference proteome</keyword>
<dbReference type="RefSeq" id="WP_104095204.1">
    <property type="nucleotide sequence ID" value="NZ_JACHBP010000001.1"/>
</dbReference>
<dbReference type="Pfam" id="PF23539">
    <property type="entry name" value="DUF7134"/>
    <property type="match status" value="1"/>
</dbReference>
<dbReference type="Gene3D" id="3.30.565.10">
    <property type="entry name" value="Histidine kinase-like ATPase, C-terminal domain"/>
    <property type="match status" value="1"/>
</dbReference>
<keyword evidence="7" id="KW-0067">ATP-binding</keyword>
<evidence type="ECO:0000256" key="8">
    <source>
        <dbReference type="ARBA" id="ARBA00023012"/>
    </source>
</evidence>
<dbReference type="CDD" id="cd16917">
    <property type="entry name" value="HATPase_UhpB-NarQ-NarX-like"/>
    <property type="match status" value="1"/>
</dbReference>
<evidence type="ECO:0000259" key="10">
    <source>
        <dbReference type="Pfam" id="PF07730"/>
    </source>
</evidence>
<feature type="domain" description="Signal transduction histidine kinase subgroup 3 dimerisation and phosphoacceptor" evidence="10">
    <location>
        <begin position="177"/>
        <end position="242"/>
    </location>
</feature>
<dbReference type="Pfam" id="PF07730">
    <property type="entry name" value="HisKA_3"/>
    <property type="match status" value="1"/>
</dbReference>
<keyword evidence="4" id="KW-0808">Transferase</keyword>
<evidence type="ECO:0000256" key="1">
    <source>
        <dbReference type="ARBA" id="ARBA00000085"/>
    </source>
</evidence>
<dbReference type="PANTHER" id="PTHR24421:SF10">
    <property type="entry name" value="NITRATE_NITRITE SENSOR PROTEIN NARQ"/>
    <property type="match status" value="1"/>
</dbReference>
<sequence length="378" mass="40024">MLGRVAPWLRGRLFGFPRGDLLLSAALCLVAVVSVLTGNPDEGPLIVTLPVAVATTIALAWRTRVPVLTVAIVLAADVAQLLLAQPAGSLWSLVVFVIAMYSVAANYTEGMAAVVGVVMVATILIEEKVTEGQDYLFIILLFGGVWLLGRASRLWRGRVTRAEQHERDLALLAVSDERVRIARELHDIVAHSLSVIAVQADAADAALEHDPPRAREPLRVIRETARSALGEIRDMLQLLRADDGETRPAPGLAALDDLLASARDAGLAVDAHVQLGGRSLPPVVDLAAYRILQEALTNVARHAGAVPVTLTAEVTDDTLELAVTNAQGQSARRVASAGVGLLGIRERITLLGGSLEAGEVAGGGFRLVARLPFEGRTP</sequence>
<dbReference type="Pfam" id="PF02518">
    <property type="entry name" value="HATPase_c"/>
    <property type="match status" value="1"/>
</dbReference>
<dbReference type="PANTHER" id="PTHR24421">
    <property type="entry name" value="NITRATE/NITRITE SENSOR PROTEIN NARX-RELATED"/>
    <property type="match status" value="1"/>
</dbReference>
<dbReference type="Gene3D" id="1.20.5.1930">
    <property type="match status" value="1"/>
</dbReference>
<dbReference type="InterPro" id="IPR036890">
    <property type="entry name" value="HATPase_C_sf"/>
</dbReference>
<dbReference type="EC" id="2.7.13.3" evidence="2"/>
<dbReference type="OrthoDB" id="227596at2"/>
<dbReference type="Proteomes" id="UP000298488">
    <property type="component" value="Unassembled WGS sequence"/>
</dbReference>
<keyword evidence="3" id="KW-0597">Phosphoprotein</keyword>
<evidence type="ECO:0000256" key="7">
    <source>
        <dbReference type="ARBA" id="ARBA00022840"/>
    </source>
</evidence>
<comment type="caution">
    <text evidence="12">The sequence shown here is derived from an EMBL/GenBank/DDBJ whole genome shotgun (WGS) entry which is preliminary data.</text>
</comment>
<dbReference type="SUPFAM" id="SSF55874">
    <property type="entry name" value="ATPase domain of HSP90 chaperone/DNA topoisomerase II/histidine kinase"/>
    <property type="match status" value="1"/>
</dbReference>
<protein>
    <recommendedName>
        <fullName evidence="2">histidine kinase</fullName>
        <ecNumber evidence="2">2.7.13.3</ecNumber>
    </recommendedName>
</protein>
<dbReference type="InterPro" id="IPR055558">
    <property type="entry name" value="DUF7134"/>
</dbReference>
<organism evidence="12 13">
    <name type="scientific">Terrimesophilobacter mesophilus</name>
    <dbReference type="NCBI Taxonomy" id="433647"/>
    <lineage>
        <taxon>Bacteria</taxon>
        <taxon>Bacillati</taxon>
        <taxon>Actinomycetota</taxon>
        <taxon>Actinomycetes</taxon>
        <taxon>Micrococcales</taxon>
        <taxon>Microbacteriaceae</taxon>
        <taxon>Terrimesophilobacter</taxon>
    </lineage>
</organism>
<reference evidence="12 13" key="1">
    <citation type="submission" date="2019-03" db="EMBL/GenBank/DDBJ databases">
        <title>Genomics of glacier-inhabiting Cryobacterium strains.</title>
        <authorList>
            <person name="Liu Q."/>
            <person name="Xin Y.-H."/>
        </authorList>
    </citation>
    <scope>NUCLEOTIDE SEQUENCE [LARGE SCALE GENOMIC DNA]</scope>
    <source>
        <strain evidence="12 13">CGMCC 1.10440</strain>
    </source>
</reference>
<feature type="domain" description="DUF7134" evidence="11">
    <location>
        <begin position="20"/>
        <end position="153"/>
    </location>
</feature>
<name>A0A4R8V903_9MICO</name>
<dbReference type="InterPro" id="IPR050482">
    <property type="entry name" value="Sensor_HK_TwoCompSys"/>
</dbReference>
<comment type="catalytic activity">
    <reaction evidence="1">
        <text>ATP + protein L-histidine = ADP + protein N-phospho-L-histidine.</text>
        <dbReference type="EC" id="2.7.13.3"/>
    </reaction>
</comment>
<dbReference type="InterPro" id="IPR011712">
    <property type="entry name" value="Sig_transdc_His_kin_sub3_dim/P"/>
</dbReference>
<accession>A0A4R8V903</accession>
<evidence type="ECO:0000259" key="11">
    <source>
        <dbReference type="Pfam" id="PF23539"/>
    </source>
</evidence>
<dbReference type="GO" id="GO:0016020">
    <property type="term" value="C:membrane"/>
    <property type="evidence" value="ECO:0007669"/>
    <property type="project" value="InterPro"/>
</dbReference>
<evidence type="ECO:0000256" key="5">
    <source>
        <dbReference type="ARBA" id="ARBA00022741"/>
    </source>
</evidence>
<keyword evidence="8" id="KW-0902">Two-component regulatory system</keyword>
<dbReference type="GO" id="GO:0000155">
    <property type="term" value="F:phosphorelay sensor kinase activity"/>
    <property type="evidence" value="ECO:0007669"/>
    <property type="project" value="InterPro"/>
</dbReference>
<evidence type="ECO:0000313" key="12">
    <source>
        <dbReference type="EMBL" id="TFB79329.1"/>
    </source>
</evidence>
<feature type="domain" description="Histidine kinase/HSP90-like ATPase" evidence="9">
    <location>
        <begin position="287"/>
        <end position="374"/>
    </location>
</feature>
<dbReference type="InterPro" id="IPR003594">
    <property type="entry name" value="HATPase_dom"/>
</dbReference>
<keyword evidence="6" id="KW-0418">Kinase</keyword>
<dbReference type="GO" id="GO:0046983">
    <property type="term" value="F:protein dimerization activity"/>
    <property type="evidence" value="ECO:0007669"/>
    <property type="project" value="InterPro"/>
</dbReference>
<evidence type="ECO:0000256" key="4">
    <source>
        <dbReference type="ARBA" id="ARBA00022679"/>
    </source>
</evidence>
<dbReference type="AlphaFoldDB" id="A0A4R8V903"/>